<name>A0ABU6SAJ3_9FABA</name>
<evidence type="ECO:0000313" key="1">
    <source>
        <dbReference type="EMBL" id="MED6133245.1"/>
    </source>
</evidence>
<protein>
    <recommendedName>
        <fullName evidence="3">Ycf15</fullName>
    </recommendedName>
</protein>
<dbReference type="Proteomes" id="UP001341840">
    <property type="component" value="Unassembled WGS sequence"/>
</dbReference>
<accession>A0ABU6SAJ3</accession>
<sequence>MGEGIGLPRNPEFAWILQVEALIKRPSLSRNTAAIAPDPAPWQNAPSVLHFSRSIGGGFQKSNSFCN</sequence>
<organism evidence="1 2">
    <name type="scientific">Stylosanthes scabra</name>
    <dbReference type="NCBI Taxonomy" id="79078"/>
    <lineage>
        <taxon>Eukaryota</taxon>
        <taxon>Viridiplantae</taxon>
        <taxon>Streptophyta</taxon>
        <taxon>Embryophyta</taxon>
        <taxon>Tracheophyta</taxon>
        <taxon>Spermatophyta</taxon>
        <taxon>Magnoliopsida</taxon>
        <taxon>eudicotyledons</taxon>
        <taxon>Gunneridae</taxon>
        <taxon>Pentapetalae</taxon>
        <taxon>rosids</taxon>
        <taxon>fabids</taxon>
        <taxon>Fabales</taxon>
        <taxon>Fabaceae</taxon>
        <taxon>Papilionoideae</taxon>
        <taxon>50 kb inversion clade</taxon>
        <taxon>dalbergioids sensu lato</taxon>
        <taxon>Dalbergieae</taxon>
        <taxon>Pterocarpus clade</taxon>
        <taxon>Stylosanthes</taxon>
    </lineage>
</organism>
<evidence type="ECO:0008006" key="3">
    <source>
        <dbReference type="Google" id="ProtNLM"/>
    </source>
</evidence>
<reference evidence="1 2" key="1">
    <citation type="journal article" date="2023" name="Plants (Basel)">
        <title>Bridging the Gap: Combining Genomics and Transcriptomics Approaches to Understand Stylosanthes scabra, an Orphan Legume from the Brazilian Caatinga.</title>
        <authorList>
            <person name="Ferreira-Neto J.R.C."/>
            <person name="da Silva M.D."/>
            <person name="Binneck E."/>
            <person name="de Melo N.F."/>
            <person name="da Silva R.H."/>
            <person name="de Melo A.L.T.M."/>
            <person name="Pandolfi V."/>
            <person name="Bustamante F.O."/>
            <person name="Brasileiro-Vidal A.C."/>
            <person name="Benko-Iseppon A.M."/>
        </authorList>
    </citation>
    <scope>NUCLEOTIDE SEQUENCE [LARGE SCALE GENOMIC DNA]</scope>
    <source>
        <tissue evidence="1">Leaves</tissue>
    </source>
</reference>
<dbReference type="EMBL" id="JASCZI010060516">
    <property type="protein sequence ID" value="MED6133245.1"/>
    <property type="molecule type" value="Genomic_DNA"/>
</dbReference>
<comment type="caution">
    <text evidence="1">The sequence shown here is derived from an EMBL/GenBank/DDBJ whole genome shotgun (WGS) entry which is preliminary data.</text>
</comment>
<evidence type="ECO:0000313" key="2">
    <source>
        <dbReference type="Proteomes" id="UP001341840"/>
    </source>
</evidence>
<gene>
    <name evidence="1" type="ORF">PIB30_026705</name>
</gene>
<keyword evidence="2" id="KW-1185">Reference proteome</keyword>
<proteinExistence type="predicted"/>